<protein>
    <submittedName>
        <fullName evidence="2">Uncharacterized protein</fullName>
    </submittedName>
</protein>
<dbReference type="Proteomes" id="UP001217089">
    <property type="component" value="Unassembled WGS sequence"/>
</dbReference>
<feature type="non-terminal residue" evidence="2">
    <location>
        <position position="629"/>
    </location>
</feature>
<keyword evidence="3" id="KW-1185">Reference proteome</keyword>
<sequence length="629" mass="72903">MYCKSSRNFMILPNEKKILDESNNTEISNEDERTGHVYSEEEKSGKREDVEEHTRYMICHVYSEEVKGDRREDVNDDTRYSIDPVYSEEVKSEKSEGVEEDTSDEGDNTDNESLVQFERVDLQYGITMTIPKTIVHKVQNMCAKPWTVEKRFNNLPQTDTSIHNTEMFCSDLYELAYIDDTVTENRKDFDNFYVPGSSINDITITVPIENKEQGNWFDYEARISSNHSWKSVKANYLQNDDSQYVEFNANSIDSFCITRKPKKEICLIKKDGQTFTSKKDPLVQLLPNDHSGMKQRLRTHPEKFKILAMSDCLHVKQSVPKFQFPVSINVPIREQIEEDFEFVFIHFKGTKIQIIDKSSGRKLEKIHDLCTLSVDSFSGHIAALVRVGTKDINQEEIKMNMGLLKQCTILIFIHKTHKDFLTLWVEIVKIDEVEEKVSKRTSESELIELPLCRSPDVFLCDAQRIRISVSGIARFVKGRTHCSQTLTFLHTARNNYMSFPLEIKRQMDNQPFAIIDFFDDNNNKRRLYTAHFDPDQVKKRMARPFTAPAYRERSVLQISIPDNKTEPANDTDFFSDKSMMVLAAKLPSSEAHCLALKDCNLNVLADQVEKAFHERGKLEIEDLNNSFEN</sequence>
<feature type="compositionally biased region" description="Basic and acidic residues" evidence="1">
    <location>
        <begin position="88"/>
        <end position="97"/>
    </location>
</feature>
<accession>A0ABQ9EZ03</accession>
<feature type="region of interest" description="Disordered" evidence="1">
    <location>
        <begin position="68"/>
        <end position="111"/>
    </location>
</feature>
<feature type="compositionally biased region" description="Basic and acidic residues" evidence="1">
    <location>
        <begin position="68"/>
        <end position="80"/>
    </location>
</feature>
<evidence type="ECO:0000313" key="3">
    <source>
        <dbReference type="Proteomes" id="UP001217089"/>
    </source>
</evidence>
<gene>
    <name evidence="2" type="ORF">KUTeg_012248</name>
</gene>
<organism evidence="2 3">
    <name type="scientific">Tegillarca granosa</name>
    <name type="common">Malaysian cockle</name>
    <name type="synonym">Anadara granosa</name>
    <dbReference type="NCBI Taxonomy" id="220873"/>
    <lineage>
        <taxon>Eukaryota</taxon>
        <taxon>Metazoa</taxon>
        <taxon>Spiralia</taxon>
        <taxon>Lophotrochozoa</taxon>
        <taxon>Mollusca</taxon>
        <taxon>Bivalvia</taxon>
        <taxon>Autobranchia</taxon>
        <taxon>Pteriomorphia</taxon>
        <taxon>Arcoida</taxon>
        <taxon>Arcoidea</taxon>
        <taxon>Arcidae</taxon>
        <taxon>Tegillarca</taxon>
    </lineage>
</organism>
<name>A0ABQ9EZ03_TEGGR</name>
<evidence type="ECO:0000256" key="1">
    <source>
        <dbReference type="SAM" id="MobiDB-lite"/>
    </source>
</evidence>
<feature type="compositionally biased region" description="Basic and acidic residues" evidence="1">
    <location>
        <begin position="30"/>
        <end position="49"/>
    </location>
</feature>
<proteinExistence type="predicted"/>
<dbReference type="EMBL" id="JARBDR010000640">
    <property type="protein sequence ID" value="KAJ8310383.1"/>
    <property type="molecule type" value="Genomic_DNA"/>
</dbReference>
<reference evidence="2 3" key="1">
    <citation type="submission" date="2022-12" db="EMBL/GenBank/DDBJ databases">
        <title>Chromosome-level genome of Tegillarca granosa.</title>
        <authorList>
            <person name="Kim J."/>
        </authorList>
    </citation>
    <scope>NUCLEOTIDE SEQUENCE [LARGE SCALE GENOMIC DNA]</scope>
    <source>
        <strain evidence="2">Teg-2019</strain>
        <tissue evidence="2">Adductor muscle</tissue>
    </source>
</reference>
<feature type="region of interest" description="Disordered" evidence="1">
    <location>
        <begin position="20"/>
        <end position="49"/>
    </location>
</feature>
<evidence type="ECO:0000313" key="2">
    <source>
        <dbReference type="EMBL" id="KAJ8310383.1"/>
    </source>
</evidence>
<feature type="compositionally biased region" description="Acidic residues" evidence="1">
    <location>
        <begin position="98"/>
        <end position="110"/>
    </location>
</feature>
<comment type="caution">
    <text evidence="2">The sequence shown here is derived from an EMBL/GenBank/DDBJ whole genome shotgun (WGS) entry which is preliminary data.</text>
</comment>